<dbReference type="PROSITE" id="PS51257">
    <property type="entry name" value="PROKAR_LIPOPROTEIN"/>
    <property type="match status" value="1"/>
</dbReference>
<evidence type="ECO:0000259" key="2">
    <source>
        <dbReference type="Pfam" id="PF12706"/>
    </source>
</evidence>
<accession>A0ABY7NKJ5</accession>
<reference evidence="3 4" key="1">
    <citation type="submission" date="2022-12" db="EMBL/GenBank/DDBJ databases">
        <title>Sphingomonas abieness sp. nov., an endophytic bacterium isolated from Abies koreana.</title>
        <authorList>
            <person name="Jiang L."/>
            <person name="Lee J."/>
        </authorList>
    </citation>
    <scope>NUCLEOTIDE SEQUENCE [LARGE SCALE GENOMIC DNA]</scope>
    <source>
        <strain evidence="4">PAMB 00755</strain>
    </source>
</reference>
<proteinExistence type="predicted"/>
<evidence type="ECO:0000313" key="4">
    <source>
        <dbReference type="Proteomes" id="UP001210865"/>
    </source>
</evidence>
<feature type="domain" description="Metallo-beta-lactamase" evidence="2">
    <location>
        <begin position="104"/>
        <end position="301"/>
    </location>
</feature>
<gene>
    <name evidence="3" type="ORF">PBT88_18180</name>
</gene>
<dbReference type="SUPFAM" id="SSF56281">
    <property type="entry name" value="Metallo-hydrolase/oxidoreductase"/>
    <property type="match status" value="1"/>
</dbReference>
<dbReference type="RefSeq" id="WP_270076710.1">
    <property type="nucleotide sequence ID" value="NZ_CP115174.1"/>
</dbReference>
<organism evidence="3 4">
    <name type="scientific">Sphingomonas abietis</name>
    <dbReference type="NCBI Taxonomy" id="3012344"/>
    <lineage>
        <taxon>Bacteria</taxon>
        <taxon>Pseudomonadati</taxon>
        <taxon>Pseudomonadota</taxon>
        <taxon>Alphaproteobacteria</taxon>
        <taxon>Sphingomonadales</taxon>
        <taxon>Sphingomonadaceae</taxon>
        <taxon>Sphingomonas</taxon>
    </lineage>
</organism>
<name>A0ABY7NKJ5_9SPHN</name>
<dbReference type="Gene3D" id="3.60.15.10">
    <property type="entry name" value="Ribonuclease Z/Hydroxyacylglutathione hydrolase-like"/>
    <property type="match status" value="1"/>
</dbReference>
<dbReference type="EMBL" id="CP115174">
    <property type="protein sequence ID" value="WBO22062.1"/>
    <property type="molecule type" value="Genomic_DNA"/>
</dbReference>
<dbReference type="InterPro" id="IPR036866">
    <property type="entry name" value="RibonucZ/Hydroxyglut_hydro"/>
</dbReference>
<dbReference type="PANTHER" id="PTHR15032">
    <property type="entry name" value="N-ACYL-PHOSPHATIDYLETHANOLAMINE-HYDROLYZING PHOSPHOLIPASE D"/>
    <property type="match status" value="1"/>
</dbReference>
<dbReference type="Pfam" id="PF12706">
    <property type="entry name" value="Lactamase_B_2"/>
    <property type="match status" value="1"/>
</dbReference>
<dbReference type="InterPro" id="IPR001279">
    <property type="entry name" value="Metallo-B-lactamas"/>
</dbReference>
<dbReference type="Proteomes" id="UP001210865">
    <property type="component" value="Chromosome"/>
</dbReference>
<evidence type="ECO:0000313" key="3">
    <source>
        <dbReference type="EMBL" id="WBO22062.1"/>
    </source>
</evidence>
<evidence type="ECO:0000256" key="1">
    <source>
        <dbReference type="SAM" id="MobiDB-lite"/>
    </source>
</evidence>
<feature type="region of interest" description="Disordered" evidence="1">
    <location>
        <begin position="31"/>
        <end position="50"/>
    </location>
</feature>
<dbReference type="PANTHER" id="PTHR15032:SF4">
    <property type="entry name" value="N-ACYL-PHOSPHATIDYLETHANOLAMINE-HYDROLYZING PHOSPHOLIPASE D"/>
    <property type="match status" value="1"/>
</dbReference>
<protein>
    <submittedName>
        <fullName evidence="3">MBL fold metallo-hydrolase</fullName>
    </submittedName>
</protein>
<sequence length="356" mass="39012">MRHTAILALLLVVSCAKPSFYHGPKSDHFNGRRFFNTDGEQGTGGDENRSLPQLLEGKVIDRHRIWPASVPVTPRVPPRQVQGETMLVTWIGHSSVLVQTQGLNILIDPVWADRDSPVKGVGPLRVRAPGVRYADLPHIDLVLISHDHYDHMDEHLLRHLWRRDRPLIVTGLGNDTRLASWGIPSQARDWGGSVAIRPGIAVILDRAHHWSARSTDDKNMTLWTGFTITLPGGNIYYAGDTGPGDMKWAIEAAKRGPVRFAILPIGAIHASGTISGNHIGPAQAVQAFQQLHAGRALGVHWGTFELTDEPIDLPPNLLRQSLAAAHIPPDRFRVLEAGGQWSIPPLAPSSSSLAPR</sequence>
<keyword evidence="4" id="KW-1185">Reference proteome</keyword>